<dbReference type="Gene3D" id="3.20.20.450">
    <property type="entry name" value="EAL domain"/>
    <property type="match status" value="1"/>
</dbReference>
<keyword evidence="4" id="KW-0378">Hydrolase</keyword>
<dbReference type="NCBIfam" id="TIGR00254">
    <property type="entry name" value="GGDEF"/>
    <property type="match status" value="1"/>
</dbReference>
<protein>
    <submittedName>
        <fullName evidence="4">Cyclic di-GMP phosphodiesterase Gmr</fullName>
        <ecNumber evidence="4">3.1.4.52</ecNumber>
    </submittedName>
</protein>
<accession>A0A143QKJ1</accession>
<dbReference type="RefSeq" id="WP_048318871.1">
    <property type="nucleotide sequence ID" value="NZ_CP015220.1"/>
</dbReference>
<dbReference type="OrthoDB" id="23692at2"/>
<dbReference type="SMART" id="SM00052">
    <property type="entry name" value="EAL"/>
    <property type="match status" value="1"/>
</dbReference>
<dbReference type="CDD" id="cd01949">
    <property type="entry name" value="GGDEF"/>
    <property type="match status" value="1"/>
</dbReference>
<dbReference type="InterPro" id="IPR050706">
    <property type="entry name" value="Cyclic-di-GMP_PDE-like"/>
</dbReference>
<dbReference type="CDD" id="cd01948">
    <property type="entry name" value="EAL"/>
    <property type="match status" value="1"/>
</dbReference>
<name>A0A143QKJ1_RHOFA</name>
<dbReference type="SUPFAM" id="SSF55073">
    <property type="entry name" value="Nucleotide cyclase"/>
    <property type="match status" value="1"/>
</dbReference>
<evidence type="ECO:0000259" key="2">
    <source>
        <dbReference type="PROSITE" id="PS50883"/>
    </source>
</evidence>
<feature type="transmembrane region" description="Helical" evidence="1">
    <location>
        <begin position="263"/>
        <end position="282"/>
    </location>
</feature>
<organism evidence="4 5">
    <name type="scientific">Rhodococcoides fascians</name>
    <name type="common">Rhodococcus fascians</name>
    <dbReference type="NCBI Taxonomy" id="1828"/>
    <lineage>
        <taxon>Bacteria</taxon>
        <taxon>Bacillati</taxon>
        <taxon>Actinomycetota</taxon>
        <taxon>Actinomycetes</taxon>
        <taxon>Mycobacteriales</taxon>
        <taxon>Nocardiaceae</taxon>
        <taxon>Rhodococcoides</taxon>
    </lineage>
</organism>
<feature type="domain" description="EAL" evidence="2">
    <location>
        <begin position="488"/>
        <end position="740"/>
    </location>
</feature>
<evidence type="ECO:0000313" key="5">
    <source>
        <dbReference type="Proteomes" id="UP000076038"/>
    </source>
</evidence>
<dbReference type="KEGG" id="rhs:A3Q41_01698"/>
<sequence>MNAKASVPFAVPSVRTAFLAAVAVIAVTVFVQGSADVRAGVLAVVAVGSVVAISAAIRRYRPTDARCWWALFGASVLFMFGVSFRSDPNALDRSFSLLPDLFTLTGYALVGYALSRWIRDRRSIDDITPLVDAGLIFLGTLFLSWLLLISPALDLPRSSVSTVVNGIYPAIDAALITLTTYLLFSSKPRSAALFWALLALVATFVGDVSYAFAATTDDAPSSGLLDGIYLFAYLSLAMAALDPSMRTVSHRQTPAPAHSSRRVVFVVLMLVVCATVPLLGSAVSTGDLIVRSLLLASILVGAFLRGERALARVQTGEEHARYLAAHDLLTGLPNRTTLDAEYARHERAQRPGRTCTLFVDLDNFKMVNDSYGHRVGDELIVAAARRIRAAVGAADTVVRYAGDEFVVLTRRDRSGSELLARRIIERLSEPFPLSAATAYVSASVGIADAERLHDAIREADTAMYHAKSLGASRYAFFDESLRARATSAIETATALRGAIRRGELEVYYQPIVATKSRKTVVYEALVRWNWQGRVRTPNEFIPIAESTNLIEEIGEWVLRTAISDLVTLRANGQDVTMSVNVSPMQLRDDSLPGIVQRVLDTFGVTGADLALEITESVLIDDIGAAKTVLDRLAAMGVLIVLDDFGIGYSSLNRLRKMPIALLKIDKSFVHEIGVSDSDVQLIRAITAMASALSVTTVAEGVETEEQAAIIEQLDCRFAQGYLYGRPAPIAHWLLESAQQR</sequence>
<dbReference type="PROSITE" id="PS50887">
    <property type="entry name" value="GGDEF"/>
    <property type="match status" value="1"/>
</dbReference>
<dbReference type="PANTHER" id="PTHR33121:SF70">
    <property type="entry name" value="SIGNALING PROTEIN YKOW"/>
    <property type="match status" value="1"/>
</dbReference>
<keyword evidence="1" id="KW-0472">Membrane</keyword>
<dbReference type="PROSITE" id="PS50883">
    <property type="entry name" value="EAL"/>
    <property type="match status" value="1"/>
</dbReference>
<keyword evidence="1" id="KW-0812">Transmembrane</keyword>
<feature type="transmembrane region" description="Helical" evidence="1">
    <location>
        <begin position="96"/>
        <end position="115"/>
    </location>
</feature>
<dbReference type="InterPro" id="IPR029787">
    <property type="entry name" value="Nucleotide_cyclase"/>
</dbReference>
<dbReference type="SMART" id="SM00267">
    <property type="entry name" value="GGDEF"/>
    <property type="match status" value="1"/>
</dbReference>
<dbReference type="EMBL" id="CP015220">
    <property type="protein sequence ID" value="AMY23002.1"/>
    <property type="molecule type" value="Genomic_DNA"/>
</dbReference>
<dbReference type="GO" id="GO:0071111">
    <property type="term" value="F:cyclic-guanylate-specific phosphodiesterase activity"/>
    <property type="evidence" value="ECO:0007669"/>
    <property type="project" value="UniProtKB-EC"/>
</dbReference>
<dbReference type="Proteomes" id="UP000076038">
    <property type="component" value="Chromosome"/>
</dbReference>
<dbReference type="InterPro" id="IPR043128">
    <property type="entry name" value="Rev_trsase/Diguanyl_cyclase"/>
</dbReference>
<gene>
    <name evidence="4" type="primary">gmr_3</name>
    <name evidence="4" type="ORF">A3Q41_01698</name>
</gene>
<feature type="transmembrane region" description="Helical" evidence="1">
    <location>
        <begin position="12"/>
        <end position="31"/>
    </location>
</feature>
<reference evidence="5" key="2">
    <citation type="submission" date="2016-04" db="EMBL/GenBank/DDBJ databases">
        <title>Complete Genome and Plasmid Sequences for Rhodococcus fascians D188 and Draft Sequences for Rhodococcus spp. Isolates PBTS 1 and PBTS 2.</title>
        <authorList>
            <person name="Stamer R."/>
            <person name="Vereecke D."/>
            <person name="Zhang Y."/>
            <person name="Schilkey F."/>
            <person name="Devitt N."/>
            <person name="Randall J."/>
        </authorList>
    </citation>
    <scope>NUCLEOTIDE SEQUENCE [LARGE SCALE GENOMIC DNA]</scope>
    <source>
        <strain evidence="5">PBTS2</strain>
    </source>
</reference>
<dbReference type="AlphaFoldDB" id="A0A143QKJ1"/>
<feature type="transmembrane region" description="Helical" evidence="1">
    <location>
        <begin position="191"/>
        <end position="212"/>
    </location>
</feature>
<reference evidence="4 5" key="1">
    <citation type="journal article" date="2016" name="Genome Announc.">
        <title>Complete Genome and Plasmid Sequences for Rhodococcus fascians D188 and Draft Sequences for Rhodococcus Isolates PBTS 1 and PBTS 2.</title>
        <authorList>
            <person name="Stamler R.A."/>
            <person name="Vereecke D."/>
            <person name="Zhang Y."/>
            <person name="Schilkey F."/>
            <person name="Devitt N."/>
            <person name="Randall J.J."/>
        </authorList>
    </citation>
    <scope>NUCLEOTIDE SEQUENCE [LARGE SCALE GENOMIC DNA]</scope>
    <source>
        <strain evidence="4 5">PBTS2</strain>
    </source>
</reference>
<dbReference type="EC" id="3.1.4.52" evidence="4"/>
<feature type="transmembrane region" description="Helical" evidence="1">
    <location>
        <begin position="167"/>
        <end position="184"/>
    </location>
</feature>
<dbReference type="Pfam" id="PF00990">
    <property type="entry name" value="GGDEF"/>
    <property type="match status" value="1"/>
</dbReference>
<dbReference type="Pfam" id="PF00563">
    <property type="entry name" value="EAL"/>
    <property type="match status" value="1"/>
</dbReference>
<keyword evidence="5" id="KW-1185">Reference proteome</keyword>
<dbReference type="InterPro" id="IPR000160">
    <property type="entry name" value="GGDEF_dom"/>
</dbReference>
<feature type="transmembrane region" description="Helical" evidence="1">
    <location>
        <begin position="127"/>
        <end position="147"/>
    </location>
</feature>
<feature type="transmembrane region" description="Helical" evidence="1">
    <location>
        <begin position="224"/>
        <end position="242"/>
    </location>
</feature>
<feature type="transmembrane region" description="Helical" evidence="1">
    <location>
        <begin position="67"/>
        <end position="84"/>
    </location>
</feature>
<feature type="domain" description="GGDEF" evidence="3">
    <location>
        <begin position="352"/>
        <end position="479"/>
    </location>
</feature>
<dbReference type="SUPFAM" id="SSF141868">
    <property type="entry name" value="EAL domain-like"/>
    <property type="match status" value="1"/>
</dbReference>
<dbReference type="InterPro" id="IPR001633">
    <property type="entry name" value="EAL_dom"/>
</dbReference>
<dbReference type="PATRIC" id="fig|1653479.3.peg.1719"/>
<keyword evidence="1" id="KW-1133">Transmembrane helix</keyword>
<dbReference type="InterPro" id="IPR035919">
    <property type="entry name" value="EAL_sf"/>
</dbReference>
<proteinExistence type="predicted"/>
<evidence type="ECO:0000256" key="1">
    <source>
        <dbReference type="SAM" id="Phobius"/>
    </source>
</evidence>
<evidence type="ECO:0000313" key="4">
    <source>
        <dbReference type="EMBL" id="AMY23002.1"/>
    </source>
</evidence>
<evidence type="ECO:0000259" key="3">
    <source>
        <dbReference type="PROSITE" id="PS50887"/>
    </source>
</evidence>
<dbReference type="Gene3D" id="3.30.70.270">
    <property type="match status" value="1"/>
</dbReference>
<feature type="transmembrane region" description="Helical" evidence="1">
    <location>
        <begin position="37"/>
        <end position="55"/>
    </location>
</feature>
<dbReference type="PANTHER" id="PTHR33121">
    <property type="entry name" value="CYCLIC DI-GMP PHOSPHODIESTERASE PDEF"/>
    <property type="match status" value="1"/>
</dbReference>